<dbReference type="OrthoDB" id="17620at2759"/>
<feature type="compositionally biased region" description="Polar residues" evidence="2">
    <location>
        <begin position="1"/>
        <end position="11"/>
    </location>
</feature>
<organism evidence="3 4">
    <name type="scientific">Pseudocohnilembus persalinus</name>
    <name type="common">Ciliate</name>
    <dbReference type="NCBI Taxonomy" id="266149"/>
    <lineage>
        <taxon>Eukaryota</taxon>
        <taxon>Sar</taxon>
        <taxon>Alveolata</taxon>
        <taxon>Ciliophora</taxon>
        <taxon>Intramacronucleata</taxon>
        <taxon>Oligohymenophorea</taxon>
        <taxon>Scuticociliatia</taxon>
        <taxon>Philasterida</taxon>
        <taxon>Pseudocohnilembidae</taxon>
        <taxon>Pseudocohnilembus</taxon>
    </lineage>
</organism>
<reference evidence="3 4" key="1">
    <citation type="journal article" date="2015" name="Sci. Rep.">
        <title>Genome of the facultative scuticociliatosis pathogen Pseudocohnilembus persalinus provides insight into its virulence through horizontal gene transfer.</title>
        <authorList>
            <person name="Xiong J."/>
            <person name="Wang G."/>
            <person name="Cheng J."/>
            <person name="Tian M."/>
            <person name="Pan X."/>
            <person name="Warren A."/>
            <person name="Jiang C."/>
            <person name="Yuan D."/>
            <person name="Miao W."/>
        </authorList>
    </citation>
    <scope>NUCLEOTIDE SEQUENCE [LARGE SCALE GENOMIC DNA]</scope>
    <source>
        <strain evidence="3">36N120E</strain>
    </source>
</reference>
<feature type="region of interest" description="Disordered" evidence="2">
    <location>
        <begin position="1"/>
        <end position="42"/>
    </location>
</feature>
<sequence length="219" mass="26005">MEGQGEQSQFQKDLIESEQQFKEQFDPSSKNYHGGDQTVVPVGGARVPETMKEMYPKDANLQEYLEQPQQTYFGEEYEKIAEQRTKFQAFKKQLAKMTQLQESVLRQKLLFEEKKDETHQQKLKSEQQILHNHIQNELLPLVEVLEQSEFKERYNGIRDMIDQAENDFKNKTELGNWFLNYKKFGQFSFNDASTLMQKMKKAKKDFLDAQQKTQEQKKE</sequence>
<evidence type="ECO:0000256" key="1">
    <source>
        <dbReference type="SAM" id="Coils"/>
    </source>
</evidence>
<keyword evidence="4" id="KW-1185">Reference proteome</keyword>
<dbReference type="InParanoid" id="A0A0V0QTE0"/>
<dbReference type="EMBL" id="LDAU01000108">
    <property type="protein sequence ID" value="KRX05447.1"/>
    <property type="molecule type" value="Genomic_DNA"/>
</dbReference>
<gene>
    <name evidence="3" type="ORF">PPERSA_05556</name>
</gene>
<evidence type="ECO:0000256" key="2">
    <source>
        <dbReference type="SAM" id="MobiDB-lite"/>
    </source>
</evidence>
<feature type="compositionally biased region" description="Basic and acidic residues" evidence="2">
    <location>
        <begin position="13"/>
        <end position="25"/>
    </location>
</feature>
<keyword evidence="1" id="KW-0175">Coiled coil</keyword>
<dbReference type="AlphaFoldDB" id="A0A0V0QTE0"/>
<comment type="caution">
    <text evidence="3">The sequence shown here is derived from an EMBL/GenBank/DDBJ whole genome shotgun (WGS) entry which is preliminary data.</text>
</comment>
<accession>A0A0V0QTE0</accession>
<dbReference type="Proteomes" id="UP000054937">
    <property type="component" value="Unassembled WGS sequence"/>
</dbReference>
<dbReference type="OMA" id="RNSANFH"/>
<proteinExistence type="predicted"/>
<evidence type="ECO:0000313" key="4">
    <source>
        <dbReference type="Proteomes" id="UP000054937"/>
    </source>
</evidence>
<name>A0A0V0QTE0_PSEPJ</name>
<protein>
    <submittedName>
        <fullName evidence="3">Uncharacterized protein</fullName>
    </submittedName>
</protein>
<evidence type="ECO:0000313" key="3">
    <source>
        <dbReference type="EMBL" id="KRX05447.1"/>
    </source>
</evidence>
<feature type="coiled-coil region" evidence="1">
    <location>
        <begin position="192"/>
        <end position="219"/>
    </location>
</feature>